<sequence length="679" mass="78557">MEKLNKIFATLENGNNSEIKQVTATLFSFEFSDHVFNHIQEKFDNLNKDSQDIIFKLFQKWKSPETINFLAQQYSMTQDFTRKYEILKIISTIPLKHNIKRIYNLLKNETSHELKISLINLLGNSNNPNAFKLIMEFSEDEDLDLRSAAMLNALNLNYRDTLTDIYQILESGNDDKVIELLNVLTLIDTKDLKYEISDFFLKHSSSFKKKPVIYMKFINTLFNFRNKKVLDIAKKLIEKDLLLDKLMPILHKIENYEYNAHVQNFFSFIIKTQKDDITKLLYDIILKKVNGSDEAKHYTQFLDEVRGISLNLVVNIIMKNSVINLELDKKLIELLKKETEPDYFGDIFACLISENTSNNTKILVLQSYFSILPEPLKFKVVSKFYKLQRNQYATNIIYYLYSKSDNQKVQSAMVSVLGFTATENDTELFKEILQNENARIRANAIESLDQALRGSEDIVDIIMPFLQDYNNRVKANVEMALWQHGGLRMLNILGNMLLNHEDKWHRASAAYALGAIKNSNSINALIDSLKKETDIDVIRNSVKSLGRIGDPGVSDFLIRYFNTTNDEMKLLIIDSLGHIGNHDSIPFLFNLTQSDYKKIAIATFDALKNFKSIPDKVLEKSLLNALKTGNKLKEIFEVIGKTASISFIDRLKTFQKLNSKHNKLFNRSIKEIKNKVKEQ</sequence>
<organism evidence="1 2">
    <name type="scientific">Muiribacterium halophilum</name>
    <dbReference type="NCBI Taxonomy" id="2053465"/>
    <lineage>
        <taxon>Bacteria</taxon>
        <taxon>Candidatus Muiribacteriota</taxon>
        <taxon>Candidatus Muiribacteriia</taxon>
        <taxon>Candidatus Muiribacteriales</taxon>
        <taxon>Candidatus Muiribacteriaceae</taxon>
        <taxon>Candidatus Muiribacterium</taxon>
    </lineage>
</organism>
<reference evidence="1 2" key="1">
    <citation type="submission" date="2017-11" db="EMBL/GenBank/DDBJ databases">
        <title>Genome-resolved metagenomics identifies genetic mobility, metabolic interactions, and unexpected diversity in perchlorate-reducing communities.</title>
        <authorList>
            <person name="Barnum T.P."/>
            <person name="Figueroa I.A."/>
            <person name="Carlstrom C.I."/>
            <person name="Lucas L.N."/>
            <person name="Engelbrektson A.L."/>
            <person name="Coates J.D."/>
        </authorList>
    </citation>
    <scope>NUCLEOTIDE SEQUENCE [LARGE SCALE GENOMIC DNA]</scope>
    <source>
        <strain evidence="1">BM706</strain>
    </source>
</reference>
<name>A0A2N5ZHR8_MUIH1</name>
<dbReference type="PANTHER" id="PTHR12697:SF5">
    <property type="entry name" value="DEOXYHYPUSINE HYDROXYLASE"/>
    <property type="match status" value="1"/>
</dbReference>
<dbReference type="InterPro" id="IPR011989">
    <property type="entry name" value="ARM-like"/>
</dbReference>
<dbReference type="EMBL" id="PKTG01000067">
    <property type="protein sequence ID" value="PLX18237.1"/>
    <property type="molecule type" value="Genomic_DNA"/>
</dbReference>
<dbReference type="SUPFAM" id="SSF48371">
    <property type="entry name" value="ARM repeat"/>
    <property type="match status" value="2"/>
</dbReference>
<gene>
    <name evidence="1" type="ORF">C0601_05230</name>
</gene>
<dbReference type="Gene3D" id="1.25.10.10">
    <property type="entry name" value="Leucine-rich Repeat Variant"/>
    <property type="match status" value="2"/>
</dbReference>
<dbReference type="Proteomes" id="UP000234857">
    <property type="component" value="Unassembled WGS sequence"/>
</dbReference>
<evidence type="ECO:0008006" key="3">
    <source>
        <dbReference type="Google" id="ProtNLM"/>
    </source>
</evidence>
<dbReference type="GO" id="GO:0016491">
    <property type="term" value="F:oxidoreductase activity"/>
    <property type="evidence" value="ECO:0007669"/>
    <property type="project" value="TreeGrafter"/>
</dbReference>
<dbReference type="PANTHER" id="PTHR12697">
    <property type="entry name" value="PBS LYASE HEAT-LIKE PROTEIN"/>
    <property type="match status" value="1"/>
</dbReference>
<proteinExistence type="predicted"/>
<dbReference type="Pfam" id="PF13646">
    <property type="entry name" value="HEAT_2"/>
    <property type="match status" value="1"/>
</dbReference>
<protein>
    <recommendedName>
        <fullName evidence="3">HEAT repeat domain-containing protein</fullName>
    </recommendedName>
</protein>
<evidence type="ECO:0000313" key="1">
    <source>
        <dbReference type="EMBL" id="PLX18237.1"/>
    </source>
</evidence>
<dbReference type="InterPro" id="IPR016024">
    <property type="entry name" value="ARM-type_fold"/>
</dbReference>
<dbReference type="AlphaFoldDB" id="A0A2N5ZHR8"/>
<evidence type="ECO:0000313" key="2">
    <source>
        <dbReference type="Proteomes" id="UP000234857"/>
    </source>
</evidence>
<accession>A0A2N5ZHR8</accession>
<comment type="caution">
    <text evidence="1">The sequence shown here is derived from an EMBL/GenBank/DDBJ whole genome shotgun (WGS) entry which is preliminary data.</text>
</comment>